<evidence type="ECO:0000256" key="6">
    <source>
        <dbReference type="ARBA" id="ARBA00022475"/>
    </source>
</evidence>
<dbReference type="AlphaFoldDB" id="A0A667ZBN4"/>
<evidence type="ECO:0000256" key="21">
    <source>
        <dbReference type="ARBA" id="ARBA00043762"/>
    </source>
</evidence>
<reference evidence="27" key="3">
    <citation type="submission" date="2025-09" db="UniProtKB">
        <authorList>
            <consortium name="Ensembl"/>
        </authorList>
    </citation>
    <scope>IDENTIFICATION</scope>
</reference>
<sequence length="458" mass="52041">MLAIPFKFIVAHFLIGSCISCSLRSSAKSGDDPNIPAIAKYFSTKGRYEEVNPYLIDDIVAVNRSILPTPSPQCREIHLTAIIRHGTRYPTTKNVKKMRLLHDLVSRNASGKQGWLREIKHQWTMWYTEDMDGRLVQKGIDDHKHLAVRLAKLFPSLISKEKLRDGHMNFITSSKHRCVNSTLAFQSGLAGLWTIEGDEFDHNLNDALMRFFDVCTKFVEHVENNASALQEVDKFEVGAEMRRVQEKIADRLGVHYSLITNDMAQAAFYLCAYEFAIKTVNSPWCQLFDEVDAQVMEYANDLKHFWKRGYGHDINSKSSCILFHDVFSRLNNAASQSKSGPVQEAVTIQVGHAETLLPLLTLLGFFKDSDPLTSTNYASQAQRSFRTSRILPYAANLLLVLYDCGEDGLRLQPLLNERPLAFPGMAGQQDSMPLYQDVREHYKELLDGCDFETECQLF</sequence>
<keyword evidence="25" id="KW-1015">Disulfide bond</keyword>
<dbReference type="GO" id="GO:0034417">
    <property type="term" value="F:bisphosphoglycerate 3-phosphatase activity"/>
    <property type="evidence" value="ECO:0007669"/>
    <property type="project" value="UniProtKB-EC"/>
</dbReference>
<dbReference type="SUPFAM" id="SSF53254">
    <property type="entry name" value="Phosphoglycerate mutase-like"/>
    <property type="match status" value="1"/>
</dbReference>
<keyword evidence="8" id="KW-0378">Hydrolase</keyword>
<comment type="subcellular location">
    <subcellularLocation>
        <location evidence="1">Cell membrane</location>
    </subcellularLocation>
</comment>
<comment type="catalytic activity">
    <reaction evidence="13">
        <text>1D-myo-inositol 1,2,4,5,6-pentakisphosphate + H2O = 1D-myo-inositol 1,2,5,6-tetrakisphosphate + phosphate</text>
        <dbReference type="Rhea" id="RHEA:77115"/>
        <dbReference type="ChEBI" id="CHEBI:15377"/>
        <dbReference type="ChEBI" id="CHEBI:43474"/>
        <dbReference type="ChEBI" id="CHEBI:57798"/>
        <dbReference type="ChEBI" id="CHEBI:195535"/>
        <dbReference type="EC" id="3.1.3.62"/>
    </reaction>
    <physiologicalReaction direction="left-to-right" evidence="13">
        <dbReference type="Rhea" id="RHEA:77116"/>
    </physiologicalReaction>
</comment>
<dbReference type="PANTHER" id="PTHR20963:SF41">
    <property type="entry name" value="MULTIPLE INOSITOL POLYPHOSPHATE PHOSPHATASE 1"/>
    <property type="match status" value="1"/>
</dbReference>
<dbReference type="GeneTree" id="ENSGT00390000018409"/>
<comment type="catalytic activity">
    <reaction evidence="12">
        <text>1D-myo-inositol 1,2,5,6-tetrakisphosphate + H2O = 1D-myo-inositol 1,2,6-trisphosphate + phosphate</text>
        <dbReference type="Rhea" id="RHEA:77119"/>
        <dbReference type="ChEBI" id="CHEBI:15377"/>
        <dbReference type="ChEBI" id="CHEBI:43474"/>
        <dbReference type="ChEBI" id="CHEBI:195535"/>
        <dbReference type="ChEBI" id="CHEBI:195537"/>
        <dbReference type="EC" id="3.1.3.62"/>
    </reaction>
    <physiologicalReaction direction="left-to-right" evidence="12">
        <dbReference type="Rhea" id="RHEA:77120"/>
    </physiologicalReaction>
</comment>
<keyword evidence="7 26" id="KW-0732">Signal</keyword>
<reference evidence="27" key="1">
    <citation type="submission" date="2019-06" db="EMBL/GenBank/DDBJ databases">
        <authorList>
            <consortium name="Wellcome Sanger Institute Data Sharing"/>
        </authorList>
    </citation>
    <scope>NUCLEOTIDE SEQUENCE [LARGE SCALE GENOMIC DNA]</scope>
</reference>
<evidence type="ECO:0000313" key="28">
    <source>
        <dbReference type="Proteomes" id="UP000472263"/>
    </source>
</evidence>
<feature type="disulfide bond" evidence="25">
    <location>
        <begin position="74"/>
        <end position="404"/>
    </location>
</feature>
<comment type="catalytic activity">
    <reaction evidence="16">
        <text>1D-myo-inositol 1,2,3-trisphosphate + H2O = 1D-myo-inositol 2,3-bisphosphate + phosphate</text>
        <dbReference type="Rhea" id="RHEA:77127"/>
        <dbReference type="ChEBI" id="CHEBI:15377"/>
        <dbReference type="ChEBI" id="CHEBI:43474"/>
        <dbReference type="ChEBI" id="CHEBI:195536"/>
        <dbReference type="ChEBI" id="CHEBI:195538"/>
    </reaction>
    <physiologicalReaction direction="left-to-right" evidence="16">
        <dbReference type="Rhea" id="RHEA:77128"/>
    </physiologicalReaction>
</comment>
<dbReference type="CDD" id="cd07061">
    <property type="entry name" value="HP_HAP_like"/>
    <property type="match status" value="1"/>
</dbReference>
<dbReference type="OrthoDB" id="6509975at2759"/>
<comment type="catalytic activity">
    <reaction evidence="18">
        <text>1D-myo-inositol hexakisphosphate + H2O = 1D-myo-inositol 1,2,3,5,6-pentakisphosphate + phosphate</text>
        <dbReference type="Rhea" id="RHEA:20960"/>
        <dbReference type="ChEBI" id="CHEBI:15377"/>
        <dbReference type="ChEBI" id="CHEBI:43474"/>
        <dbReference type="ChEBI" id="CHEBI:58130"/>
        <dbReference type="ChEBI" id="CHEBI:58747"/>
    </reaction>
    <physiologicalReaction direction="left-to-right" evidence="18">
        <dbReference type="Rhea" id="RHEA:20961"/>
    </physiologicalReaction>
</comment>
<dbReference type="PROSITE" id="PS51257">
    <property type="entry name" value="PROKAR_LIPOPROTEIN"/>
    <property type="match status" value="1"/>
</dbReference>
<comment type="catalytic activity">
    <reaction evidence="23">
        <text>1D-myo-inositol 1,4,5,6-tetrakisphosphate + H2O = 1D-myo-inositol 1,4,5-trisphosphate + phosphate</text>
        <dbReference type="Rhea" id="RHEA:77147"/>
        <dbReference type="ChEBI" id="CHEBI:15377"/>
        <dbReference type="ChEBI" id="CHEBI:43474"/>
        <dbReference type="ChEBI" id="CHEBI:57627"/>
        <dbReference type="ChEBI" id="CHEBI:203600"/>
    </reaction>
    <physiologicalReaction direction="left-to-right" evidence="23">
        <dbReference type="Rhea" id="RHEA:77148"/>
    </physiologicalReaction>
</comment>
<dbReference type="PANTHER" id="PTHR20963">
    <property type="entry name" value="MULTIPLE INOSITOL POLYPHOSPHATE PHOSPHATASE-RELATED"/>
    <property type="match status" value="1"/>
</dbReference>
<dbReference type="Proteomes" id="UP000472263">
    <property type="component" value="Chromosome 15"/>
</dbReference>
<dbReference type="Ensembl" id="ENSMMDT00005031003.1">
    <property type="protein sequence ID" value="ENSMMDP00005030306.1"/>
    <property type="gene ID" value="ENSMMDG00005014352.1"/>
</dbReference>
<comment type="catalytic activity">
    <reaction evidence="20">
        <text>1D-myo-inositol 1,2,3,5,6-pentakisphosphate + H2O = 1D-myo-inositol 1,2,3,6-tetrakisphosphate + phosphate</text>
        <dbReference type="Rhea" id="RHEA:77111"/>
        <dbReference type="ChEBI" id="CHEBI:15377"/>
        <dbReference type="ChEBI" id="CHEBI:43474"/>
        <dbReference type="ChEBI" id="CHEBI:58747"/>
        <dbReference type="ChEBI" id="CHEBI:195534"/>
    </reaction>
    <physiologicalReaction direction="left-to-right" evidence="20">
        <dbReference type="Rhea" id="RHEA:77112"/>
    </physiologicalReaction>
</comment>
<evidence type="ECO:0000256" key="12">
    <source>
        <dbReference type="ARBA" id="ARBA00043668"/>
    </source>
</evidence>
<evidence type="ECO:0000256" key="26">
    <source>
        <dbReference type="SAM" id="SignalP"/>
    </source>
</evidence>
<keyword evidence="10" id="KW-0325">Glycoprotein</keyword>
<comment type="catalytic activity">
    <reaction evidence="19">
        <text>1D-myo-inositol 1,2,6-trisphosphate + H2O = 1D-myo-inositol 1,2-bisphosphate + phosphate</text>
        <dbReference type="Rhea" id="RHEA:77131"/>
        <dbReference type="ChEBI" id="CHEBI:15377"/>
        <dbReference type="ChEBI" id="CHEBI:43474"/>
        <dbReference type="ChEBI" id="CHEBI:195537"/>
        <dbReference type="ChEBI" id="CHEBI:195539"/>
        <dbReference type="EC" id="3.1.3.62"/>
    </reaction>
    <physiologicalReaction direction="left-to-right" evidence="19">
        <dbReference type="Rhea" id="RHEA:77132"/>
    </physiologicalReaction>
</comment>
<evidence type="ECO:0000256" key="14">
    <source>
        <dbReference type="ARBA" id="ARBA00043674"/>
    </source>
</evidence>
<feature type="signal peptide" evidence="26">
    <location>
        <begin position="1"/>
        <end position="20"/>
    </location>
</feature>
<keyword evidence="9" id="KW-0472">Membrane</keyword>
<evidence type="ECO:0000256" key="19">
    <source>
        <dbReference type="ARBA" id="ARBA00043747"/>
    </source>
</evidence>
<evidence type="ECO:0000256" key="15">
    <source>
        <dbReference type="ARBA" id="ARBA00043691"/>
    </source>
</evidence>
<evidence type="ECO:0000256" key="9">
    <source>
        <dbReference type="ARBA" id="ARBA00023136"/>
    </source>
</evidence>
<name>A0A667ZBN4_9TELE</name>
<evidence type="ECO:0000256" key="13">
    <source>
        <dbReference type="ARBA" id="ARBA00043671"/>
    </source>
</evidence>
<keyword evidence="28" id="KW-1185">Reference proteome</keyword>
<dbReference type="InterPro" id="IPR029033">
    <property type="entry name" value="His_PPase_superfam"/>
</dbReference>
<dbReference type="InterPro" id="IPR016274">
    <property type="entry name" value="Histidine_acid_Pase_euk"/>
</dbReference>
<comment type="catalytic activity">
    <reaction evidence="21">
        <text>1D-myo-inositol 1,3,4,5,6-pentakisphosphate + H2O = 1D-myo-inositol 1,4,5,6-tetrakisphosphate + phosphate</text>
        <dbReference type="Rhea" id="RHEA:77143"/>
        <dbReference type="ChEBI" id="CHEBI:15377"/>
        <dbReference type="ChEBI" id="CHEBI:43474"/>
        <dbReference type="ChEBI" id="CHEBI:57627"/>
        <dbReference type="ChEBI" id="CHEBI:57733"/>
    </reaction>
    <physiologicalReaction direction="left-to-right" evidence="21">
        <dbReference type="Rhea" id="RHEA:77144"/>
    </physiologicalReaction>
</comment>
<comment type="catalytic activity">
    <reaction evidence="14">
        <text>1D-myo-inositol 1,2-bisphosphate + H2O = 1D-myo-inositol 2-phosphate + phosphate</text>
        <dbReference type="Rhea" id="RHEA:77135"/>
        <dbReference type="ChEBI" id="CHEBI:15377"/>
        <dbReference type="ChEBI" id="CHEBI:43474"/>
        <dbReference type="ChEBI" id="CHEBI:84142"/>
        <dbReference type="ChEBI" id="CHEBI:195539"/>
        <dbReference type="EC" id="3.1.3.62"/>
    </reaction>
    <physiologicalReaction direction="left-to-right" evidence="14">
        <dbReference type="Rhea" id="RHEA:77136"/>
    </physiologicalReaction>
</comment>
<dbReference type="Gene3D" id="3.40.50.1240">
    <property type="entry name" value="Phosphoglycerate mutase-like"/>
    <property type="match status" value="1"/>
</dbReference>
<evidence type="ECO:0000256" key="23">
    <source>
        <dbReference type="ARBA" id="ARBA00043829"/>
    </source>
</evidence>
<dbReference type="FunFam" id="3.40.50.1240:FF:000014">
    <property type="entry name" value="Multiple inositol polyphosphate phosphatase 1"/>
    <property type="match status" value="1"/>
</dbReference>
<organism evidence="27 28">
    <name type="scientific">Myripristis murdjan</name>
    <name type="common">pinecone soldierfish</name>
    <dbReference type="NCBI Taxonomy" id="586833"/>
    <lineage>
        <taxon>Eukaryota</taxon>
        <taxon>Metazoa</taxon>
        <taxon>Chordata</taxon>
        <taxon>Craniata</taxon>
        <taxon>Vertebrata</taxon>
        <taxon>Euteleostomi</taxon>
        <taxon>Actinopterygii</taxon>
        <taxon>Neopterygii</taxon>
        <taxon>Teleostei</taxon>
        <taxon>Neoteleostei</taxon>
        <taxon>Acanthomorphata</taxon>
        <taxon>Holocentriformes</taxon>
        <taxon>Holocentridae</taxon>
        <taxon>Myripristis</taxon>
    </lineage>
</organism>
<evidence type="ECO:0000256" key="25">
    <source>
        <dbReference type="PIRSR" id="PIRSR000894-2"/>
    </source>
</evidence>
<reference evidence="27" key="2">
    <citation type="submission" date="2025-08" db="UniProtKB">
        <authorList>
            <consortium name="Ensembl"/>
        </authorList>
    </citation>
    <scope>IDENTIFICATION</scope>
</reference>
<dbReference type="GO" id="GO:0003993">
    <property type="term" value="F:acid phosphatase activity"/>
    <property type="evidence" value="ECO:0007669"/>
    <property type="project" value="TreeGrafter"/>
</dbReference>
<evidence type="ECO:0000256" key="5">
    <source>
        <dbReference type="ARBA" id="ARBA00018097"/>
    </source>
</evidence>
<evidence type="ECO:0000313" key="27">
    <source>
        <dbReference type="Ensembl" id="ENSMMDP00005030306.1"/>
    </source>
</evidence>
<evidence type="ECO:0000256" key="10">
    <source>
        <dbReference type="ARBA" id="ARBA00023180"/>
    </source>
</evidence>
<evidence type="ECO:0000256" key="2">
    <source>
        <dbReference type="ARBA" id="ARBA00008422"/>
    </source>
</evidence>
<dbReference type="GO" id="GO:0052745">
    <property type="term" value="F:inositol phosphate phosphatase activity"/>
    <property type="evidence" value="ECO:0007669"/>
    <property type="project" value="TreeGrafter"/>
</dbReference>
<evidence type="ECO:0000256" key="7">
    <source>
        <dbReference type="ARBA" id="ARBA00022729"/>
    </source>
</evidence>
<evidence type="ECO:0000256" key="1">
    <source>
        <dbReference type="ARBA" id="ARBA00004236"/>
    </source>
</evidence>
<evidence type="ECO:0000256" key="3">
    <source>
        <dbReference type="ARBA" id="ARBA00012976"/>
    </source>
</evidence>
<feature type="disulfide bond" evidence="25">
    <location>
        <begin position="271"/>
        <end position="285"/>
    </location>
</feature>
<evidence type="ECO:0000256" key="16">
    <source>
        <dbReference type="ARBA" id="ARBA00043733"/>
    </source>
</evidence>
<comment type="catalytic activity">
    <reaction evidence="15">
        <text>1D-myo-inositol hexakisphosphate + H2O = 1D-myo-inositol 1,2,4,5,6-pentakisphosphate + phosphate</text>
        <dbReference type="Rhea" id="RHEA:16989"/>
        <dbReference type="ChEBI" id="CHEBI:15377"/>
        <dbReference type="ChEBI" id="CHEBI:43474"/>
        <dbReference type="ChEBI" id="CHEBI:57798"/>
        <dbReference type="ChEBI" id="CHEBI:58130"/>
        <dbReference type="EC" id="3.1.3.62"/>
    </reaction>
    <physiologicalReaction direction="left-to-right" evidence="15">
        <dbReference type="Rhea" id="RHEA:16990"/>
    </physiologicalReaction>
</comment>
<comment type="catalytic activity">
    <reaction evidence="24">
        <text>(2R)-2,3-bisphosphoglycerate + H2O = (2R)-2-phosphoglycerate + phosphate</text>
        <dbReference type="Rhea" id="RHEA:27381"/>
        <dbReference type="ChEBI" id="CHEBI:15377"/>
        <dbReference type="ChEBI" id="CHEBI:43474"/>
        <dbReference type="ChEBI" id="CHEBI:58248"/>
        <dbReference type="ChEBI" id="CHEBI:58289"/>
        <dbReference type="EC" id="3.1.3.80"/>
    </reaction>
    <physiologicalReaction direction="left-to-right" evidence="24">
        <dbReference type="Rhea" id="RHEA:27382"/>
    </physiologicalReaction>
</comment>
<evidence type="ECO:0000256" key="24">
    <source>
        <dbReference type="ARBA" id="ARBA00043832"/>
    </source>
</evidence>
<comment type="similarity">
    <text evidence="2">Belongs to the histidine acid phosphatase family. MINPP1 subfamily.</text>
</comment>
<comment type="catalytic activity">
    <reaction evidence="22">
        <text>1D-myo-inositol 2,3-bisphosphate + H2O = 1D-myo-inositol 2-phosphate + phosphate</text>
        <dbReference type="Rhea" id="RHEA:77139"/>
        <dbReference type="ChEBI" id="CHEBI:15377"/>
        <dbReference type="ChEBI" id="CHEBI:43474"/>
        <dbReference type="ChEBI" id="CHEBI:84142"/>
        <dbReference type="ChEBI" id="CHEBI:195538"/>
    </reaction>
    <physiologicalReaction direction="left-to-right" evidence="22">
        <dbReference type="Rhea" id="RHEA:77140"/>
    </physiologicalReaction>
</comment>
<proteinExistence type="inferred from homology"/>
<dbReference type="InParanoid" id="A0A667ZBN4"/>
<evidence type="ECO:0000256" key="11">
    <source>
        <dbReference type="ARBA" id="ARBA00031642"/>
    </source>
</evidence>
<evidence type="ECO:0000256" key="17">
    <source>
        <dbReference type="ARBA" id="ARBA00043739"/>
    </source>
</evidence>
<protein>
    <recommendedName>
        <fullName evidence="5">Multiple inositol polyphosphate phosphatase 1</fullName>
        <ecNumber evidence="4">3.1.3.62</ecNumber>
        <ecNumber evidence="3">3.1.3.80</ecNumber>
    </recommendedName>
    <alternativeName>
        <fullName evidence="11">2,3-bisphosphoglycerate 3-phosphatase</fullName>
    </alternativeName>
</protein>
<keyword evidence="6" id="KW-1003">Cell membrane</keyword>
<evidence type="ECO:0000256" key="8">
    <source>
        <dbReference type="ARBA" id="ARBA00022801"/>
    </source>
</evidence>
<dbReference type="GO" id="GO:0005886">
    <property type="term" value="C:plasma membrane"/>
    <property type="evidence" value="ECO:0007669"/>
    <property type="project" value="UniProtKB-SubCell"/>
</dbReference>
<evidence type="ECO:0000256" key="18">
    <source>
        <dbReference type="ARBA" id="ARBA00043746"/>
    </source>
</evidence>
<accession>A0A667ZBN4</accession>
<feature type="chain" id="PRO_5025494764" description="Multiple inositol polyphosphate phosphatase 1" evidence="26">
    <location>
        <begin position="21"/>
        <end position="458"/>
    </location>
</feature>
<evidence type="ECO:0000256" key="4">
    <source>
        <dbReference type="ARBA" id="ARBA00013040"/>
    </source>
</evidence>
<dbReference type="PIRSF" id="PIRSF000894">
    <property type="entry name" value="Acid_phosphatase"/>
    <property type="match status" value="1"/>
</dbReference>
<evidence type="ECO:0000256" key="20">
    <source>
        <dbReference type="ARBA" id="ARBA00043757"/>
    </source>
</evidence>
<comment type="catalytic activity">
    <reaction evidence="17">
        <text>1D-myo-inositol 1,2,3,6-tetrakisphosphate + H2O = 1D-myo-inositol 1,2,3-trisphosphate + phosphate</text>
        <dbReference type="Rhea" id="RHEA:77123"/>
        <dbReference type="ChEBI" id="CHEBI:15377"/>
        <dbReference type="ChEBI" id="CHEBI:43474"/>
        <dbReference type="ChEBI" id="CHEBI:195534"/>
        <dbReference type="ChEBI" id="CHEBI:195536"/>
    </reaction>
    <physiologicalReaction direction="left-to-right" evidence="17">
        <dbReference type="Rhea" id="RHEA:77124"/>
    </physiologicalReaction>
</comment>
<evidence type="ECO:0000256" key="22">
    <source>
        <dbReference type="ARBA" id="ARBA00043801"/>
    </source>
</evidence>
<dbReference type="InterPro" id="IPR000560">
    <property type="entry name" value="His_Pase_clade-2"/>
</dbReference>
<dbReference type="Pfam" id="PF00328">
    <property type="entry name" value="His_Phos_2"/>
    <property type="match status" value="1"/>
</dbReference>
<dbReference type="EC" id="3.1.3.80" evidence="3"/>
<dbReference type="EC" id="3.1.3.62" evidence="4"/>
<gene>
    <name evidence="27" type="primary">minpp1a</name>
</gene>